<sequence>MSDWGAGRTRLVIQPVTDVGAIIEEFVVDLDGCLPLDQVERVARSIPGRLSPVPYRLHATRNIVEWGASGNLADYLLQFLAQPYVSGAFYLFLGAWIDHLFGRRRARKPPDTLDAVSQATHTVLLRHPDLVETDLDLWSTEENRDDGTITVVLNGPSVEYRVAVRRTQRGITICRIREAQRTG</sequence>
<dbReference type="AlphaFoldDB" id="A0A543HXG9"/>
<gene>
    <name evidence="2" type="ORF">FB466_1312</name>
</gene>
<feature type="transmembrane region" description="Helical" evidence="1">
    <location>
        <begin position="75"/>
        <end position="97"/>
    </location>
</feature>
<evidence type="ECO:0000313" key="2">
    <source>
        <dbReference type="EMBL" id="TQM63063.1"/>
    </source>
</evidence>
<comment type="caution">
    <text evidence="2">The sequence shown here is derived from an EMBL/GenBank/DDBJ whole genome shotgun (WGS) entry which is preliminary data.</text>
</comment>
<dbReference type="EMBL" id="VFPN01000002">
    <property type="protein sequence ID" value="TQM63063.1"/>
    <property type="molecule type" value="Genomic_DNA"/>
</dbReference>
<evidence type="ECO:0000313" key="3">
    <source>
        <dbReference type="Proteomes" id="UP000318331"/>
    </source>
</evidence>
<accession>A0A543HXG9</accession>
<keyword evidence="1" id="KW-0812">Transmembrane</keyword>
<proteinExistence type="predicted"/>
<keyword evidence="1" id="KW-1133">Transmembrane helix</keyword>
<dbReference type="Proteomes" id="UP000318331">
    <property type="component" value="Unassembled WGS sequence"/>
</dbReference>
<dbReference type="RefSeq" id="WP_141916970.1">
    <property type="nucleotide sequence ID" value="NZ_BAAAYS010000016.1"/>
</dbReference>
<name>A0A543HXG9_9MICO</name>
<protein>
    <submittedName>
        <fullName evidence="2">Uncharacterized protein</fullName>
    </submittedName>
</protein>
<keyword evidence="3" id="KW-1185">Reference proteome</keyword>
<organism evidence="2 3">
    <name type="scientific">Klugiella xanthotipulae</name>
    <dbReference type="NCBI Taxonomy" id="244735"/>
    <lineage>
        <taxon>Bacteria</taxon>
        <taxon>Bacillati</taxon>
        <taxon>Actinomycetota</taxon>
        <taxon>Actinomycetes</taxon>
        <taxon>Micrococcales</taxon>
        <taxon>Microbacteriaceae</taxon>
        <taxon>Klugiella</taxon>
    </lineage>
</organism>
<reference evidence="2 3" key="1">
    <citation type="submission" date="2019-06" db="EMBL/GenBank/DDBJ databases">
        <title>Sequencing the genomes of 1000 actinobacteria strains.</title>
        <authorList>
            <person name="Klenk H.-P."/>
        </authorList>
    </citation>
    <scope>NUCLEOTIDE SEQUENCE [LARGE SCALE GENOMIC DNA]</scope>
    <source>
        <strain evidence="2 3">DSM 18031</strain>
    </source>
</reference>
<evidence type="ECO:0000256" key="1">
    <source>
        <dbReference type="SAM" id="Phobius"/>
    </source>
</evidence>
<keyword evidence="1" id="KW-0472">Membrane</keyword>